<feature type="region of interest" description="Disordered" evidence="1">
    <location>
        <begin position="426"/>
        <end position="499"/>
    </location>
</feature>
<dbReference type="EMBL" id="LVVM01005213">
    <property type="protein sequence ID" value="OJA11141.1"/>
    <property type="molecule type" value="Genomic_DNA"/>
</dbReference>
<comment type="caution">
    <text evidence="2">The sequence shown here is derived from an EMBL/GenBank/DDBJ whole genome shotgun (WGS) entry which is preliminary data.</text>
</comment>
<feature type="compositionally biased region" description="Low complexity" evidence="1">
    <location>
        <begin position="29"/>
        <end position="48"/>
    </location>
</feature>
<feature type="compositionally biased region" description="Low complexity" evidence="1">
    <location>
        <begin position="80"/>
        <end position="94"/>
    </location>
</feature>
<gene>
    <name evidence="2" type="ORF">AZE42_02383</name>
</gene>
<evidence type="ECO:0000313" key="3">
    <source>
        <dbReference type="Proteomes" id="UP000183567"/>
    </source>
</evidence>
<dbReference type="Proteomes" id="UP000183567">
    <property type="component" value="Unassembled WGS sequence"/>
</dbReference>
<feature type="compositionally biased region" description="Polar residues" evidence="1">
    <location>
        <begin position="426"/>
        <end position="438"/>
    </location>
</feature>
<feature type="compositionally biased region" description="Polar residues" evidence="1">
    <location>
        <begin position="290"/>
        <end position="299"/>
    </location>
</feature>
<feature type="compositionally biased region" description="Low complexity" evidence="1">
    <location>
        <begin position="121"/>
        <end position="130"/>
    </location>
</feature>
<name>A0A1J8PQH6_9AGAM</name>
<sequence>MTTCRPLPDERPRQSVANLIGRFEQQNKRQSSSATSSIPRSTSVSSQIASDPVKEETKERREWPPKSVASASADTNVLTPSSSSPAALSNSPSMSPQPTPEKPAETITAAIPVSPEPAKPPAAHKQAAGKSTSSSGSRINPTSPAKPRPSTASVKSPAKSPPKSSSSSISQPLKPQHTGQSVNSNTSTVRSPPKSAPKSVPRSTPVTPSRPKTPAMHATNVSRPKTPSSGLFAPTAASLARSRNALPPAPPPVKKATLSSSAAERLSKPTAASMSKARTPAPAASPIRTVKSSTGSTHSPRGPSKLRVGLAPAKMKEAKAQQPASVTDGVTHEFDQLESGHAENGHDPEEEVVISEGVADLHDEVDDHGDEVSAVEEVVESVVEVTPEPDAPHIEVPVGAVVDDAHQLAEPDVHVHVQALVEESSANGSVSFNGSLESQEVAPATEETAHDAVSDPDAAGNDIEDMVTMLESVSITRPRPQSIASIPDEHGEIPDEEQS</sequence>
<evidence type="ECO:0000256" key="1">
    <source>
        <dbReference type="SAM" id="MobiDB-lite"/>
    </source>
</evidence>
<proteinExistence type="predicted"/>
<accession>A0A1J8PQH6</accession>
<feature type="compositionally biased region" description="Basic and acidic residues" evidence="1">
    <location>
        <begin position="52"/>
        <end position="64"/>
    </location>
</feature>
<dbReference type="AlphaFoldDB" id="A0A1J8PQH6"/>
<reference evidence="2 3" key="1">
    <citation type="submission" date="2016-03" db="EMBL/GenBank/DDBJ databases">
        <title>Comparative genomics of the ectomycorrhizal sister species Rhizopogon vinicolor and Rhizopogon vesiculosus (Basidiomycota: Boletales) reveals a divergence of the mating type B locus.</title>
        <authorList>
            <person name="Mujic A.B."/>
            <person name="Kuo A."/>
            <person name="Tritt A."/>
            <person name="Lipzen A."/>
            <person name="Chen C."/>
            <person name="Johnson J."/>
            <person name="Sharma A."/>
            <person name="Barry K."/>
            <person name="Grigoriev I.V."/>
            <person name="Spatafora J.W."/>
        </authorList>
    </citation>
    <scope>NUCLEOTIDE SEQUENCE [LARGE SCALE GENOMIC DNA]</scope>
    <source>
        <strain evidence="2 3">AM-OR11-056</strain>
    </source>
</reference>
<dbReference type="OrthoDB" id="3271236at2759"/>
<feature type="compositionally biased region" description="Low complexity" evidence="1">
    <location>
        <begin position="149"/>
        <end position="175"/>
    </location>
</feature>
<feature type="compositionally biased region" description="Polar residues" evidence="1">
    <location>
        <begin position="69"/>
        <end position="79"/>
    </location>
</feature>
<organism evidence="2 3">
    <name type="scientific">Rhizopogon vesiculosus</name>
    <dbReference type="NCBI Taxonomy" id="180088"/>
    <lineage>
        <taxon>Eukaryota</taxon>
        <taxon>Fungi</taxon>
        <taxon>Dikarya</taxon>
        <taxon>Basidiomycota</taxon>
        <taxon>Agaricomycotina</taxon>
        <taxon>Agaricomycetes</taxon>
        <taxon>Agaricomycetidae</taxon>
        <taxon>Boletales</taxon>
        <taxon>Suillineae</taxon>
        <taxon>Rhizopogonaceae</taxon>
        <taxon>Rhizopogon</taxon>
    </lineage>
</organism>
<feature type="compositionally biased region" description="Polar residues" evidence="1">
    <location>
        <begin position="131"/>
        <end position="143"/>
    </location>
</feature>
<evidence type="ECO:0000313" key="2">
    <source>
        <dbReference type="EMBL" id="OJA11141.1"/>
    </source>
</evidence>
<feature type="compositionally biased region" description="Polar residues" evidence="1">
    <location>
        <begin position="219"/>
        <end position="229"/>
    </location>
</feature>
<dbReference type="STRING" id="180088.A0A1J8PQH6"/>
<feature type="region of interest" description="Disordered" evidence="1">
    <location>
        <begin position="22"/>
        <end position="307"/>
    </location>
</feature>
<protein>
    <submittedName>
        <fullName evidence="2">Uncharacterized protein</fullName>
    </submittedName>
</protein>
<keyword evidence="3" id="KW-1185">Reference proteome</keyword>
<feature type="compositionally biased region" description="Polar residues" evidence="1">
    <location>
        <begin position="177"/>
        <end position="190"/>
    </location>
</feature>